<evidence type="ECO:0000256" key="6">
    <source>
        <dbReference type="ARBA" id="ARBA00023077"/>
    </source>
</evidence>
<evidence type="ECO:0000256" key="5">
    <source>
        <dbReference type="ARBA" id="ARBA00022729"/>
    </source>
</evidence>
<feature type="domain" description="TonB-dependent receptor-like beta-barrel" evidence="13">
    <location>
        <begin position="375"/>
        <end position="764"/>
    </location>
</feature>
<comment type="subcellular location">
    <subcellularLocation>
        <location evidence="1 10">Cell outer membrane</location>
        <topology evidence="1 10">Multi-pass membrane protein</topology>
    </subcellularLocation>
</comment>
<keyword evidence="7 10" id="KW-0472">Membrane</keyword>
<evidence type="ECO:0000256" key="2">
    <source>
        <dbReference type="ARBA" id="ARBA00022448"/>
    </source>
</evidence>
<dbReference type="Gene3D" id="2.170.130.10">
    <property type="entry name" value="TonB-dependent receptor, plug domain"/>
    <property type="match status" value="1"/>
</dbReference>
<keyword evidence="4 10" id="KW-0812">Transmembrane</keyword>
<dbReference type="SUPFAM" id="SSF56935">
    <property type="entry name" value="Porins"/>
    <property type="match status" value="1"/>
</dbReference>
<dbReference type="InterPro" id="IPR036942">
    <property type="entry name" value="Beta-barrel_TonB_sf"/>
</dbReference>
<proteinExistence type="inferred from homology"/>
<keyword evidence="3 10" id="KW-1134">Transmembrane beta strand</keyword>
<keyword evidence="2 10" id="KW-0813">Transport</keyword>
<name>A0ABS9J2S6_9FLAO</name>
<evidence type="ECO:0000256" key="12">
    <source>
        <dbReference type="SAM" id="SignalP"/>
    </source>
</evidence>
<organism evidence="15 16">
    <name type="scientific">Joostella atrarenae</name>
    <dbReference type="NCBI Taxonomy" id="679257"/>
    <lineage>
        <taxon>Bacteria</taxon>
        <taxon>Pseudomonadati</taxon>
        <taxon>Bacteroidota</taxon>
        <taxon>Flavobacteriia</taxon>
        <taxon>Flavobacteriales</taxon>
        <taxon>Flavobacteriaceae</taxon>
        <taxon>Joostella</taxon>
    </lineage>
</organism>
<evidence type="ECO:0000256" key="1">
    <source>
        <dbReference type="ARBA" id="ARBA00004571"/>
    </source>
</evidence>
<dbReference type="Pfam" id="PF00593">
    <property type="entry name" value="TonB_dep_Rec_b-barrel"/>
    <property type="match status" value="1"/>
</dbReference>
<evidence type="ECO:0000259" key="14">
    <source>
        <dbReference type="Pfam" id="PF07715"/>
    </source>
</evidence>
<comment type="similarity">
    <text evidence="10 11">Belongs to the TonB-dependent receptor family.</text>
</comment>
<accession>A0ABS9J2S6</accession>
<dbReference type="PANTHER" id="PTHR30069:SF29">
    <property type="entry name" value="HEMOGLOBIN AND HEMOGLOBIN-HAPTOGLOBIN-BINDING PROTEIN 1-RELATED"/>
    <property type="match status" value="1"/>
</dbReference>
<keyword evidence="6 11" id="KW-0798">TonB box</keyword>
<dbReference type="Gene3D" id="2.40.170.20">
    <property type="entry name" value="TonB-dependent receptor, beta-barrel domain"/>
    <property type="match status" value="1"/>
</dbReference>
<evidence type="ECO:0000259" key="13">
    <source>
        <dbReference type="Pfam" id="PF00593"/>
    </source>
</evidence>
<dbReference type="Pfam" id="PF07715">
    <property type="entry name" value="Plug"/>
    <property type="match status" value="1"/>
</dbReference>
<evidence type="ECO:0000256" key="10">
    <source>
        <dbReference type="PROSITE-ProRule" id="PRU01360"/>
    </source>
</evidence>
<dbReference type="Pfam" id="PF13715">
    <property type="entry name" value="CarbopepD_reg_2"/>
    <property type="match status" value="1"/>
</dbReference>
<feature type="signal peptide" evidence="12">
    <location>
        <begin position="1"/>
        <end position="21"/>
    </location>
</feature>
<dbReference type="InterPro" id="IPR012910">
    <property type="entry name" value="Plug_dom"/>
</dbReference>
<evidence type="ECO:0000256" key="8">
    <source>
        <dbReference type="ARBA" id="ARBA00023170"/>
    </source>
</evidence>
<dbReference type="SUPFAM" id="SSF49464">
    <property type="entry name" value="Carboxypeptidase regulatory domain-like"/>
    <property type="match status" value="1"/>
</dbReference>
<protein>
    <submittedName>
        <fullName evidence="15">TonB-dependent receptor</fullName>
    </submittedName>
</protein>
<evidence type="ECO:0000313" key="16">
    <source>
        <dbReference type="Proteomes" id="UP000829517"/>
    </source>
</evidence>
<dbReference type="EMBL" id="JAETXX010000003">
    <property type="protein sequence ID" value="MCF8714737.1"/>
    <property type="molecule type" value="Genomic_DNA"/>
</dbReference>
<dbReference type="InterPro" id="IPR008969">
    <property type="entry name" value="CarboxyPept-like_regulatory"/>
</dbReference>
<dbReference type="InterPro" id="IPR037066">
    <property type="entry name" value="Plug_dom_sf"/>
</dbReference>
<evidence type="ECO:0000256" key="4">
    <source>
        <dbReference type="ARBA" id="ARBA00022692"/>
    </source>
</evidence>
<sequence>MRIVCMNKIMLLSFLVCSVMAFSQSGNVRITGTVTDTEGAPIAGATVMVEALSKGVTTDIHGVYDLNTNARSGNYTLKVSYLGFKEKELEVDLNDGETLKLDFQLEESSYDLEEVVVSGQSIVDQVREKAFNVSVVDAKELHNTTLDLGHALDRVSGIRVRESGGVGSQMNFSINGFRGKQVRFFIDGVPMDNFGSSFQLNNIPINLAERIEVYKGVVPVGLGSDALGGAVNIITNGYNKSHLDASYSYGSFNTHRSMVNAIYVAKNGFTAQLNAYQNFSDNSYKVNVDVADINTGEYYPDQTVKRFHDQYHNETVIANFGVVNKSYADQLLFGITLGNNYREIQTGARIVSVFGGWHRRGNVIMPSVKYKKNNFLVEGLNVRINANYNLGQEKNIDTLHRRYNWFGEYKEYDNPGGERSYSLYKYRNNNGVGAAAFDYTIAKKHRISLGSTLNTFNREGEDELNPNNDTYQQPRKTLKNILGLSYGYETENWNASAFTKQYFQQNKFTQSYNPTGDYGDVAYRDQINIYNFLGYGFAVSHFFNENFQMKASFEKSYRLPDSEELYGDVINLQGNVDLKPEHSYNYNLGASYWLALHNEHQLNFNLNGFYRDASNFIRPRLNNNQTMQVMDNLGSVTNLGVEAEIRYQSARRFSAGVNVTYQDLRNNTKYEEGQTTESIVYRDRIPNMPYFYGNADASYTFENVWGDGNLLSLGYNMLYVHAFYLYWPSLGSDKLDIPEQISHDINATYTYNQKLQFTLECRNILDAELYDNFSLQKPGRSITGKIKYTFL</sequence>
<keyword evidence="9 10" id="KW-0998">Cell outer membrane</keyword>
<dbReference type="PANTHER" id="PTHR30069">
    <property type="entry name" value="TONB-DEPENDENT OUTER MEMBRANE RECEPTOR"/>
    <property type="match status" value="1"/>
</dbReference>
<feature type="domain" description="TonB-dependent receptor plug" evidence="14">
    <location>
        <begin position="126"/>
        <end position="230"/>
    </location>
</feature>
<dbReference type="Gene3D" id="2.60.40.1120">
    <property type="entry name" value="Carboxypeptidase-like, regulatory domain"/>
    <property type="match status" value="1"/>
</dbReference>
<keyword evidence="16" id="KW-1185">Reference proteome</keyword>
<keyword evidence="8 15" id="KW-0675">Receptor</keyword>
<evidence type="ECO:0000256" key="9">
    <source>
        <dbReference type="ARBA" id="ARBA00023237"/>
    </source>
</evidence>
<evidence type="ECO:0000256" key="7">
    <source>
        <dbReference type="ARBA" id="ARBA00023136"/>
    </source>
</evidence>
<evidence type="ECO:0000313" key="15">
    <source>
        <dbReference type="EMBL" id="MCF8714737.1"/>
    </source>
</evidence>
<evidence type="ECO:0000256" key="11">
    <source>
        <dbReference type="RuleBase" id="RU003357"/>
    </source>
</evidence>
<keyword evidence="5 12" id="KW-0732">Signal</keyword>
<feature type="chain" id="PRO_5045758748" evidence="12">
    <location>
        <begin position="22"/>
        <end position="791"/>
    </location>
</feature>
<dbReference type="PROSITE" id="PS52016">
    <property type="entry name" value="TONB_DEPENDENT_REC_3"/>
    <property type="match status" value="1"/>
</dbReference>
<dbReference type="InterPro" id="IPR039426">
    <property type="entry name" value="TonB-dep_rcpt-like"/>
</dbReference>
<gene>
    <name evidence="15" type="ORF">JM658_07835</name>
</gene>
<dbReference type="Proteomes" id="UP000829517">
    <property type="component" value="Unassembled WGS sequence"/>
</dbReference>
<comment type="caution">
    <text evidence="15">The sequence shown here is derived from an EMBL/GenBank/DDBJ whole genome shotgun (WGS) entry which is preliminary data.</text>
</comment>
<evidence type="ECO:0000256" key="3">
    <source>
        <dbReference type="ARBA" id="ARBA00022452"/>
    </source>
</evidence>
<dbReference type="InterPro" id="IPR000531">
    <property type="entry name" value="Beta-barrel_TonB"/>
</dbReference>
<dbReference type="RefSeq" id="WP_236958702.1">
    <property type="nucleotide sequence ID" value="NZ_JAETXX010000003.1"/>
</dbReference>
<reference evidence="15 16" key="1">
    <citation type="submission" date="2021-01" db="EMBL/GenBank/DDBJ databases">
        <title>Genome sequencing of Joostella atrarenae M1-2 (= KCTC 23194).</title>
        <authorList>
            <person name="Zakaria M.R."/>
            <person name="Lam M.Q."/>
            <person name="Chong C.S."/>
        </authorList>
    </citation>
    <scope>NUCLEOTIDE SEQUENCE [LARGE SCALE GENOMIC DNA]</scope>
    <source>
        <strain evidence="15 16">M1-2</strain>
    </source>
</reference>